<comment type="subunit">
    <text evidence="2">Monomer. Binds 30S ribosomal subunits, but not 50S ribosomal subunits or 70S ribosomes.</text>
</comment>
<dbReference type="PANTHER" id="PTHR33515:SF1">
    <property type="entry name" value="RIBOSOME-BINDING FACTOR A, CHLOROPLASTIC-RELATED"/>
    <property type="match status" value="1"/>
</dbReference>
<evidence type="ECO:0000256" key="3">
    <source>
        <dbReference type="SAM" id="MobiDB-lite"/>
    </source>
</evidence>
<gene>
    <name evidence="2" type="primary">rbfA</name>
    <name evidence="4" type="ORF">SAMN05443377_101168</name>
</gene>
<dbReference type="RefSeq" id="WP_281245626.1">
    <property type="nucleotide sequence ID" value="NZ_FOGZ01000001.1"/>
</dbReference>
<dbReference type="SUPFAM" id="SSF89919">
    <property type="entry name" value="Ribosome-binding factor A, RbfA"/>
    <property type="match status" value="1"/>
</dbReference>
<dbReference type="GO" id="GO:0030490">
    <property type="term" value="P:maturation of SSU-rRNA"/>
    <property type="evidence" value="ECO:0007669"/>
    <property type="project" value="UniProtKB-UniRule"/>
</dbReference>
<proteinExistence type="inferred from homology"/>
<comment type="function">
    <text evidence="2">One of several proteins that assist in the late maturation steps of the functional core of the 30S ribosomal subunit. Associates with free 30S ribosomal subunits (but not with 30S subunits that are part of 70S ribosomes or polysomes). Required for efficient processing of 16S rRNA. May interact with the 5'-terminal helix region of 16S rRNA.</text>
</comment>
<evidence type="ECO:0000313" key="5">
    <source>
        <dbReference type="Proteomes" id="UP000198815"/>
    </source>
</evidence>
<dbReference type="Proteomes" id="UP000198815">
    <property type="component" value="Unassembled WGS sequence"/>
</dbReference>
<dbReference type="InterPro" id="IPR000238">
    <property type="entry name" value="RbfA"/>
</dbReference>
<evidence type="ECO:0000256" key="1">
    <source>
        <dbReference type="ARBA" id="ARBA00022517"/>
    </source>
</evidence>
<keyword evidence="2" id="KW-0963">Cytoplasm</keyword>
<dbReference type="AlphaFoldDB" id="A0A1H9PN95"/>
<dbReference type="GO" id="GO:0005829">
    <property type="term" value="C:cytosol"/>
    <property type="evidence" value="ECO:0007669"/>
    <property type="project" value="TreeGrafter"/>
</dbReference>
<feature type="region of interest" description="Disordered" evidence="3">
    <location>
        <begin position="119"/>
        <end position="163"/>
    </location>
</feature>
<keyword evidence="1 2" id="KW-0690">Ribosome biogenesis</keyword>
<keyword evidence="5" id="KW-1185">Reference proteome</keyword>
<evidence type="ECO:0000313" key="4">
    <source>
        <dbReference type="EMBL" id="SER49786.1"/>
    </source>
</evidence>
<dbReference type="EMBL" id="FOGZ01000001">
    <property type="protein sequence ID" value="SER49786.1"/>
    <property type="molecule type" value="Genomic_DNA"/>
</dbReference>
<comment type="subcellular location">
    <subcellularLocation>
        <location evidence="2">Cytoplasm</location>
    </subcellularLocation>
</comment>
<dbReference type="Gene3D" id="3.30.300.20">
    <property type="match status" value="1"/>
</dbReference>
<accession>A0A1H9PN95</accession>
<dbReference type="Pfam" id="PF02033">
    <property type="entry name" value="RBFA"/>
    <property type="match status" value="1"/>
</dbReference>
<protein>
    <recommendedName>
        <fullName evidence="2">Ribosome-binding factor A</fullName>
    </recommendedName>
</protein>
<name>A0A1H9PN95_9ACTN</name>
<dbReference type="PROSITE" id="PS01319">
    <property type="entry name" value="RBFA"/>
    <property type="match status" value="1"/>
</dbReference>
<dbReference type="GO" id="GO:0043024">
    <property type="term" value="F:ribosomal small subunit binding"/>
    <property type="evidence" value="ECO:0007669"/>
    <property type="project" value="TreeGrafter"/>
</dbReference>
<comment type="similarity">
    <text evidence="2">Belongs to the RbfA family.</text>
</comment>
<sequence>MPNPRIGKLQEQIQFVVAQMLQHKIKDPRLGFVTVTEVRLTGDAREATVFYTVMGQEADLAATAAALESAKGLLRSTVGKRLGLRFAPTLSFVPDATLQTAQQMEELIVRARRHDEELGAQRGDQYAGEADPYVVREADPHVAQGAGASDEDADEQAQPHEDE</sequence>
<dbReference type="STRING" id="64702.SAMN05443377_101168"/>
<dbReference type="HAMAP" id="MF_00003">
    <property type="entry name" value="RbfA"/>
    <property type="match status" value="1"/>
</dbReference>
<dbReference type="InterPro" id="IPR023799">
    <property type="entry name" value="RbfA_dom_sf"/>
</dbReference>
<dbReference type="InterPro" id="IPR015946">
    <property type="entry name" value="KH_dom-like_a/b"/>
</dbReference>
<dbReference type="PANTHER" id="PTHR33515">
    <property type="entry name" value="RIBOSOME-BINDING FACTOR A, CHLOROPLASTIC-RELATED"/>
    <property type="match status" value="1"/>
</dbReference>
<evidence type="ECO:0000256" key="2">
    <source>
        <dbReference type="HAMAP-Rule" id="MF_00003"/>
    </source>
</evidence>
<dbReference type="NCBIfam" id="TIGR00082">
    <property type="entry name" value="rbfA"/>
    <property type="match status" value="1"/>
</dbReference>
<reference evidence="4 5" key="1">
    <citation type="submission" date="2016-10" db="EMBL/GenBank/DDBJ databases">
        <authorList>
            <person name="de Groot N.N."/>
        </authorList>
    </citation>
    <scope>NUCLEOTIDE SEQUENCE [LARGE SCALE GENOMIC DNA]</scope>
    <source>
        <strain evidence="4 5">DSM 16859</strain>
    </source>
</reference>
<dbReference type="InterPro" id="IPR020053">
    <property type="entry name" value="Ribosome-bd_factorA_CS"/>
</dbReference>
<organism evidence="4 5">
    <name type="scientific">Propionibacterium cyclohexanicum</name>
    <dbReference type="NCBI Taxonomy" id="64702"/>
    <lineage>
        <taxon>Bacteria</taxon>
        <taxon>Bacillati</taxon>
        <taxon>Actinomycetota</taxon>
        <taxon>Actinomycetes</taxon>
        <taxon>Propionibacteriales</taxon>
        <taxon>Propionibacteriaceae</taxon>
        <taxon>Propionibacterium</taxon>
    </lineage>
</organism>